<keyword evidence="2" id="KW-1185">Reference proteome</keyword>
<dbReference type="Proteomes" id="UP000037035">
    <property type="component" value="Unassembled WGS sequence"/>
</dbReference>
<accession>A0A0L6URD9</accession>
<sequence length="129" mass="14658">MPTGTRMMRVSRPLTHTTPMKCTTFRTHINRYSAGHHQPVPQQALSRLQLHRVTFWEAVIAYRPRVSYAYLPVSYQAAFHPTPQPIADQSHIYAQPLPVTHHAGFDESSGSTLPSNSQPVLNSFRFFIS</sequence>
<dbReference type="EMBL" id="LAVV01009159">
    <property type="protein sequence ID" value="KNZ51106.1"/>
    <property type="molecule type" value="Genomic_DNA"/>
</dbReference>
<dbReference type="VEuPathDB" id="FungiDB:VP01_4091g1"/>
<evidence type="ECO:0000313" key="1">
    <source>
        <dbReference type="EMBL" id="KNZ51106.1"/>
    </source>
</evidence>
<organism evidence="1 2">
    <name type="scientific">Puccinia sorghi</name>
    <dbReference type="NCBI Taxonomy" id="27349"/>
    <lineage>
        <taxon>Eukaryota</taxon>
        <taxon>Fungi</taxon>
        <taxon>Dikarya</taxon>
        <taxon>Basidiomycota</taxon>
        <taxon>Pucciniomycotina</taxon>
        <taxon>Pucciniomycetes</taxon>
        <taxon>Pucciniales</taxon>
        <taxon>Pucciniaceae</taxon>
        <taxon>Puccinia</taxon>
    </lineage>
</organism>
<protein>
    <submittedName>
        <fullName evidence="1">Uncharacterized protein</fullName>
    </submittedName>
</protein>
<reference evidence="1 2" key="1">
    <citation type="submission" date="2015-08" db="EMBL/GenBank/DDBJ databases">
        <title>Next Generation Sequencing and Analysis of the Genome of Puccinia sorghi L Schw, the Causal Agent of Maize Common Rust.</title>
        <authorList>
            <person name="Rochi L."/>
            <person name="Burguener G."/>
            <person name="Darino M."/>
            <person name="Turjanski A."/>
            <person name="Kreff E."/>
            <person name="Dieguez M.J."/>
            <person name="Sacco F."/>
        </authorList>
    </citation>
    <scope>NUCLEOTIDE SEQUENCE [LARGE SCALE GENOMIC DNA]</scope>
    <source>
        <strain evidence="1 2">RO10H11247</strain>
    </source>
</reference>
<name>A0A0L6URD9_9BASI</name>
<comment type="caution">
    <text evidence="1">The sequence shown here is derived from an EMBL/GenBank/DDBJ whole genome shotgun (WGS) entry which is preliminary data.</text>
</comment>
<gene>
    <name evidence="1" type="ORF">VP01_4091g1</name>
</gene>
<dbReference type="AlphaFoldDB" id="A0A0L6URD9"/>
<evidence type="ECO:0000313" key="2">
    <source>
        <dbReference type="Proteomes" id="UP000037035"/>
    </source>
</evidence>
<proteinExistence type="predicted"/>